<dbReference type="EMBL" id="LFIW01002045">
    <property type="protein sequence ID" value="KZL79634.1"/>
    <property type="molecule type" value="Genomic_DNA"/>
</dbReference>
<organism evidence="2 3">
    <name type="scientific">Colletotrichum incanum</name>
    <name type="common">Soybean anthracnose fungus</name>
    <dbReference type="NCBI Taxonomy" id="1573173"/>
    <lineage>
        <taxon>Eukaryota</taxon>
        <taxon>Fungi</taxon>
        <taxon>Dikarya</taxon>
        <taxon>Ascomycota</taxon>
        <taxon>Pezizomycotina</taxon>
        <taxon>Sordariomycetes</taxon>
        <taxon>Hypocreomycetidae</taxon>
        <taxon>Glomerellales</taxon>
        <taxon>Glomerellaceae</taxon>
        <taxon>Colletotrichum</taxon>
        <taxon>Colletotrichum spaethianum species complex</taxon>
    </lineage>
</organism>
<dbReference type="Proteomes" id="UP000076584">
    <property type="component" value="Unassembled WGS sequence"/>
</dbReference>
<accession>A0A161VR27</accession>
<proteinExistence type="predicted"/>
<dbReference type="AlphaFoldDB" id="A0A161VR27"/>
<evidence type="ECO:0008006" key="4">
    <source>
        <dbReference type="Google" id="ProtNLM"/>
    </source>
</evidence>
<keyword evidence="3" id="KW-1185">Reference proteome</keyword>
<comment type="caution">
    <text evidence="2">The sequence shown here is derived from an EMBL/GenBank/DDBJ whole genome shotgun (WGS) entry which is preliminary data.</text>
</comment>
<sequence>MTVTHAAIVTGSVALTLFRQLLSYSPYEYNQVSLVRALSYLRLIERNQTKITEGLIKAALSVSIKLMGHRAETVEVTQAIFNCGNRASTPGLRLKDIIWANEVYLLRTLDYDLFLDDGWDQCLMYESLLDSSFITDLCLYGMTQLDVDWTATAVVAASEAWYRSKPLSSAQSQNIGRAREYARRLCVQHRMQEAVVYQMLIATMVFCRP</sequence>
<protein>
    <recommendedName>
        <fullName evidence="4">Cyclin N-terminal domain-containing protein</fullName>
    </recommendedName>
</protein>
<feature type="chain" id="PRO_5007828924" description="Cyclin N-terminal domain-containing protein" evidence="1">
    <location>
        <begin position="24"/>
        <end position="209"/>
    </location>
</feature>
<evidence type="ECO:0000313" key="2">
    <source>
        <dbReference type="EMBL" id="KZL79634.1"/>
    </source>
</evidence>
<keyword evidence="1" id="KW-0732">Signal</keyword>
<gene>
    <name evidence="2" type="ORF">CI238_12982</name>
</gene>
<evidence type="ECO:0000313" key="3">
    <source>
        <dbReference type="Proteomes" id="UP000076584"/>
    </source>
</evidence>
<feature type="signal peptide" evidence="1">
    <location>
        <begin position="1"/>
        <end position="23"/>
    </location>
</feature>
<evidence type="ECO:0000256" key="1">
    <source>
        <dbReference type="SAM" id="SignalP"/>
    </source>
</evidence>
<name>A0A161VR27_COLIC</name>
<reference evidence="2 3" key="1">
    <citation type="submission" date="2015-06" db="EMBL/GenBank/DDBJ databases">
        <title>Survival trade-offs in plant roots during colonization by closely related pathogenic and mutualistic fungi.</title>
        <authorList>
            <person name="Hacquard S."/>
            <person name="Kracher B."/>
            <person name="Hiruma K."/>
            <person name="Weinman A."/>
            <person name="Muench P."/>
            <person name="Garrido Oter R."/>
            <person name="Ver Loren van Themaat E."/>
            <person name="Dallerey J.-F."/>
            <person name="Damm U."/>
            <person name="Henrissat B."/>
            <person name="Lespinet O."/>
            <person name="Thon M."/>
            <person name="Kemen E."/>
            <person name="McHardy A.C."/>
            <person name="Schulze-Lefert P."/>
            <person name="O'Connell R.J."/>
        </authorList>
    </citation>
    <scope>NUCLEOTIDE SEQUENCE [LARGE SCALE GENOMIC DNA]</scope>
    <source>
        <strain evidence="2 3">MAFF 238704</strain>
    </source>
</reference>